<dbReference type="InterPro" id="IPR003838">
    <property type="entry name" value="ABC3_permease_C"/>
</dbReference>
<feature type="transmembrane region" description="Helical" evidence="6">
    <location>
        <begin position="285"/>
        <end position="304"/>
    </location>
</feature>
<keyword evidence="10" id="KW-1185">Reference proteome</keyword>
<dbReference type="Proteomes" id="UP001597116">
    <property type="component" value="Unassembled WGS sequence"/>
</dbReference>
<feature type="transmembrane region" description="Helical" evidence="6">
    <location>
        <begin position="770"/>
        <end position="792"/>
    </location>
</feature>
<evidence type="ECO:0000259" key="7">
    <source>
        <dbReference type="Pfam" id="PF02687"/>
    </source>
</evidence>
<proteinExistence type="predicted"/>
<evidence type="ECO:0000256" key="1">
    <source>
        <dbReference type="ARBA" id="ARBA00004651"/>
    </source>
</evidence>
<sequence>MLQHYATVVFRSILRHKVYTGIVVTGLAIGMAVFLLISGYVRFEQSYDRIHPNGERIYRVESLFYKNGSEINHWATSSNGYAPALKQALPEIEDYTRIALRGSTRMVRYETTKFREERVCFADSNFFAFFGYPVVKGDRRTFLTAPNTVVVSESTAKRYFGNADPLGKYLEVSTISSVLRCQVTGVFADLPANSTLQFNLLLSWTSAAKWTWDTWYQHESYSFVRLTPRADPEKVAAKFTALSRKYKTVEAMRDLDWSVKLVPLHAIHLNPAIQHEIEVKGNRRAVQLLTVLGFVILLIGWVNYSNLSTARAMDRAKEIGIRKAVGSHKNLLIFQFLFESLLLNGLALGLAVGLVLGAGLLLPSFLGIHLAAFDGLTAEHAGLFILIFLVGVAVAGLYPALVLSGVKPALALKGQYRFSGRGAVLRRGLVVVQFTASMVLIVGTFVAWRQLAFMMNQDLGVRIDQVLVLEAPVKTDRYDQKMQTLKNELKAIPGIVEVTGSGAVPGKEVGQNLANRRLHDGPENDRLYETLMVDFDFIKTFDLQLVAGRPFDRSRPADSLGLVLNESAVRQFGFTSNEQAIGEKVLLETTHERPNEIIGVVKDYHQQSLQKQFTPVILCMDPAYRWLPTDFYSLKISTDRVDGLVERVQTVWSRFFPESSMDYFFLDDFFNRQYRQDRQFGRTVLLFSSLAILIACMGLFGVTSYNTARRTKEIGVRKVLGASVNSILALLAWDSLRLLLLAALLATPVSWYLLRAWLSGYAFRIELSPGHWLIPMLLLVGIALATISYLTVKAALTNPTKSLQNE</sequence>
<dbReference type="Pfam" id="PF12704">
    <property type="entry name" value="MacB_PCD"/>
    <property type="match status" value="1"/>
</dbReference>
<dbReference type="PANTHER" id="PTHR30572:SF18">
    <property type="entry name" value="ABC-TYPE MACROLIDE FAMILY EXPORT SYSTEM PERMEASE COMPONENT 2"/>
    <property type="match status" value="1"/>
</dbReference>
<accession>A0ABW3Q4J6</accession>
<feature type="transmembrane region" description="Helical" evidence="6">
    <location>
        <begin position="383"/>
        <end position="404"/>
    </location>
</feature>
<comment type="caution">
    <text evidence="9">The sequence shown here is derived from an EMBL/GenBank/DDBJ whole genome shotgun (WGS) entry which is preliminary data.</text>
</comment>
<feature type="domain" description="MacB-like periplasmic core" evidence="8">
    <location>
        <begin position="20"/>
        <end position="241"/>
    </location>
</feature>
<feature type="domain" description="ABC3 transporter permease C-terminal" evidence="7">
    <location>
        <begin position="291"/>
        <end position="400"/>
    </location>
</feature>
<evidence type="ECO:0000256" key="5">
    <source>
        <dbReference type="ARBA" id="ARBA00023136"/>
    </source>
</evidence>
<organism evidence="9 10">
    <name type="scientific">Larkinella insperata</name>
    <dbReference type="NCBI Taxonomy" id="332158"/>
    <lineage>
        <taxon>Bacteria</taxon>
        <taxon>Pseudomonadati</taxon>
        <taxon>Bacteroidota</taxon>
        <taxon>Cytophagia</taxon>
        <taxon>Cytophagales</taxon>
        <taxon>Spirosomataceae</taxon>
        <taxon>Larkinella</taxon>
    </lineage>
</organism>
<keyword evidence="2" id="KW-1003">Cell membrane</keyword>
<feature type="transmembrane region" description="Helical" evidence="6">
    <location>
        <begin position="684"/>
        <end position="702"/>
    </location>
</feature>
<keyword evidence="4 6" id="KW-1133">Transmembrane helix</keyword>
<reference evidence="10" key="1">
    <citation type="journal article" date="2019" name="Int. J. Syst. Evol. Microbiol.">
        <title>The Global Catalogue of Microorganisms (GCM) 10K type strain sequencing project: providing services to taxonomists for standard genome sequencing and annotation.</title>
        <authorList>
            <consortium name="The Broad Institute Genomics Platform"/>
            <consortium name="The Broad Institute Genome Sequencing Center for Infectious Disease"/>
            <person name="Wu L."/>
            <person name="Ma J."/>
        </authorList>
    </citation>
    <scope>NUCLEOTIDE SEQUENCE [LARGE SCALE GENOMIC DNA]</scope>
    <source>
        <strain evidence="10">CCUG 55608</strain>
    </source>
</reference>
<comment type="subcellular location">
    <subcellularLocation>
        <location evidence="1">Cell membrane</location>
        <topology evidence="1">Multi-pass membrane protein</topology>
    </subcellularLocation>
</comment>
<dbReference type="InterPro" id="IPR050250">
    <property type="entry name" value="Macrolide_Exporter_MacB"/>
</dbReference>
<evidence type="ECO:0000313" key="9">
    <source>
        <dbReference type="EMBL" id="MFD1139942.1"/>
    </source>
</evidence>
<feature type="transmembrane region" description="Helical" evidence="6">
    <location>
        <begin position="18"/>
        <end position="41"/>
    </location>
</feature>
<evidence type="ECO:0000313" key="10">
    <source>
        <dbReference type="Proteomes" id="UP001597116"/>
    </source>
</evidence>
<keyword evidence="5 6" id="KW-0472">Membrane</keyword>
<evidence type="ECO:0000256" key="2">
    <source>
        <dbReference type="ARBA" id="ARBA00022475"/>
    </source>
</evidence>
<dbReference type="Pfam" id="PF02687">
    <property type="entry name" value="FtsX"/>
    <property type="match status" value="2"/>
</dbReference>
<protein>
    <submittedName>
        <fullName evidence="9">ABC transporter permease</fullName>
    </submittedName>
</protein>
<feature type="transmembrane region" description="Helical" evidence="6">
    <location>
        <begin position="424"/>
        <end position="448"/>
    </location>
</feature>
<feature type="transmembrane region" description="Helical" evidence="6">
    <location>
        <begin position="346"/>
        <end position="371"/>
    </location>
</feature>
<evidence type="ECO:0000256" key="6">
    <source>
        <dbReference type="SAM" id="Phobius"/>
    </source>
</evidence>
<evidence type="ECO:0000256" key="3">
    <source>
        <dbReference type="ARBA" id="ARBA00022692"/>
    </source>
</evidence>
<feature type="transmembrane region" description="Helical" evidence="6">
    <location>
        <begin position="738"/>
        <end position="758"/>
    </location>
</feature>
<dbReference type="EMBL" id="JBHTLP010000002">
    <property type="protein sequence ID" value="MFD1139942.1"/>
    <property type="molecule type" value="Genomic_DNA"/>
</dbReference>
<dbReference type="RefSeq" id="WP_265990103.1">
    <property type="nucleotide sequence ID" value="NZ_CP110973.1"/>
</dbReference>
<feature type="domain" description="ABC3 transporter permease C-terminal" evidence="7">
    <location>
        <begin position="686"/>
        <end position="795"/>
    </location>
</feature>
<evidence type="ECO:0000256" key="4">
    <source>
        <dbReference type="ARBA" id="ARBA00022989"/>
    </source>
</evidence>
<gene>
    <name evidence="9" type="ORF">ACFQ4C_02445</name>
</gene>
<dbReference type="PANTHER" id="PTHR30572">
    <property type="entry name" value="MEMBRANE COMPONENT OF TRANSPORTER-RELATED"/>
    <property type="match status" value="1"/>
</dbReference>
<dbReference type="InterPro" id="IPR025857">
    <property type="entry name" value="MacB_PCD"/>
</dbReference>
<name>A0ABW3Q4J6_9BACT</name>
<keyword evidence="3 6" id="KW-0812">Transmembrane</keyword>
<evidence type="ECO:0000259" key="8">
    <source>
        <dbReference type="Pfam" id="PF12704"/>
    </source>
</evidence>